<proteinExistence type="predicted"/>
<keyword evidence="2" id="KW-0472">Membrane</keyword>
<keyword evidence="2" id="KW-1133">Transmembrane helix</keyword>
<dbReference type="Proteomes" id="UP000507163">
    <property type="component" value="Chromosome 12"/>
</dbReference>
<evidence type="ECO:0000313" key="3">
    <source>
        <dbReference type="EMBL" id="SCM24331.1"/>
    </source>
</evidence>
<name>A0A1C6YLQ0_PLACU</name>
<keyword evidence="1" id="KW-0175">Coiled coil</keyword>
<evidence type="ECO:0000256" key="2">
    <source>
        <dbReference type="SAM" id="Phobius"/>
    </source>
</evidence>
<feature type="transmembrane region" description="Helical" evidence="2">
    <location>
        <begin position="148"/>
        <end position="168"/>
    </location>
</feature>
<accession>A0A1C6YLQ0</accession>
<organism evidence="3 4">
    <name type="scientific">Plasmodium chabaudi chabaudi</name>
    <dbReference type="NCBI Taxonomy" id="31271"/>
    <lineage>
        <taxon>Eukaryota</taxon>
        <taxon>Sar</taxon>
        <taxon>Alveolata</taxon>
        <taxon>Apicomplexa</taxon>
        <taxon>Aconoidasida</taxon>
        <taxon>Haemosporida</taxon>
        <taxon>Plasmodiidae</taxon>
        <taxon>Plasmodium</taxon>
        <taxon>Plasmodium (Vinckeia)</taxon>
    </lineage>
</organism>
<dbReference type="AlphaFoldDB" id="A0A1C6YLQ0"/>
<gene>
    <name evidence="3" type="ORF">PCHAJ_000311500</name>
</gene>
<keyword evidence="2" id="KW-0812">Transmembrane</keyword>
<sequence length="823" mass="97970">MTYLRNTLRYKNVLKNYEIAWIGHNYNKTNFKLKQLCFKIDKKIIHNEKKIDNINNEIDKSIKNKKENTTTYTYAYLKKIFFVAFLFYGTYESINLAKNIKIRIEEDPNLNSIIHVKINSTKIRFEQFISKLNDNVFKYIKQNINLNIILNYISEFVFYLLNYTYLFIQVVIKSFTNFWTSALRVNTLLGIKETKIGATKKEKNEKEYIKDEQDTNINCDEKIEDLHKDNIYTDIEDVLHDFEKLENFEIHKNNNNLKIGDSDQIGLRNVESLQDKNNSYFDSNIKEDEIERCAKGLDERDINMNSYENTTDRNKTASAIVKQNLSFQTDNQEKNTIKLEENVQVNEIENMKKEEYMEDEQNGIVNDEPKIKDDKDEFHVIIKSDDNIVDKEDVQLSKNMNNQDKGPKAEEENIIAKSISDEPIVIPEKKTKTVELEKENETYNTDEIDTPINNKKENIINNDKYIKRILEKELINFKTDINSLSKEDLQNKIVNMFVNELVNERYKNILLKEEKEVLKKILTIKYNDIFLKKKKKIEKVLKKSMLKMLKEEEKLLKEKYEKKRESFENSIIDKTKKEIDIEKNRMKSELKEIEESYLKKINTYAYDINILKENITTDQIRQLKLQYINDIQHQLVYLQNCIIHDLSIEPILKDLKKHLKKDTFLEQTLKALPDNFFTCTYKLTNNSREQIKKKFYYLYKLSVKEAFYEHSNNYLYKMLSNLFSYFYINYEVTSNMILSRALKNNSVLKENLLNLSYALNSVRQNKFIDSLQYIDGLTGGCRQTFESFNEDIKNVTLFKYYVRLAVSRLTLLSKLMRAYSEES</sequence>
<evidence type="ECO:0000313" key="4">
    <source>
        <dbReference type="Proteomes" id="UP000507163"/>
    </source>
</evidence>
<reference evidence="3 4" key="1">
    <citation type="submission" date="2016-08" db="EMBL/GenBank/DDBJ databases">
        <authorList>
            <consortium name="Pathogen Informatics"/>
        </authorList>
    </citation>
    <scope>NUCLEOTIDE SEQUENCE [LARGE SCALE GENOMIC DNA]</scope>
    <source>
        <strain evidence="3 4">AJ</strain>
    </source>
</reference>
<feature type="coiled-coil region" evidence="1">
    <location>
        <begin position="546"/>
        <end position="596"/>
    </location>
</feature>
<evidence type="ECO:0000256" key="1">
    <source>
        <dbReference type="SAM" id="Coils"/>
    </source>
</evidence>
<protein>
    <submittedName>
        <fullName evidence="3">Uncharacterized protein</fullName>
    </submittedName>
</protein>
<dbReference type="EMBL" id="LT608178">
    <property type="protein sequence ID" value="SCM24331.1"/>
    <property type="molecule type" value="Genomic_DNA"/>
</dbReference>